<accession>A0A086ZGZ5</accession>
<organism evidence="1 2">
    <name type="scientific">Bifidobacterium bohemicum DSM 22767</name>
    <dbReference type="NCBI Taxonomy" id="1437606"/>
    <lineage>
        <taxon>Bacteria</taxon>
        <taxon>Bacillati</taxon>
        <taxon>Actinomycetota</taxon>
        <taxon>Actinomycetes</taxon>
        <taxon>Bifidobacteriales</taxon>
        <taxon>Bifidobacteriaceae</taxon>
        <taxon>Bifidobacterium</taxon>
    </lineage>
</organism>
<gene>
    <name evidence="1" type="ORF">BBOH_0597</name>
</gene>
<evidence type="ECO:0000313" key="1">
    <source>
        <dbReference type="EMBL" id="KFI45795.1"/>
    </source>
</evidence>
<proteinExistence type="predicted"/>
<dbReference type="AlphaFoldDB" id="A0A086ZGZ5"/>
<keyword evidence="2" id="KW-1185">Reference proteome</keyword>
<evidence type="ECO:0000313" key="2">
    <source>
        <dbReference type="Proteomes" id="UP000029096"/>
    </source>
</evidence>
<sequence>MTQPIIRTIGKRLPIWIDLSGSGPYADPANAHVPVFLDTDDPRTGSATYGIT</sequence>
<dbReference type="Proteomes" id="UP000029096">
    <property type="component" value="Unassembled WGS sequence"/>
</dbReference>
<comment type="caution">
    <text evidence="1">The sequence shown here is derived from an EMBL/GenBank/DDBJ whole genome shotgun (WGS) entry which is preliminary data.</text>
</comment>
<name>A0A086ZGZ5_9BIFI</name>
<protein>
    <submittedName>
        <fullName evidence="1">Uncharacterized protein</fullName>
    </submittedName>
</protein>
<reference evidence="1 2" key="1">
    <citation type="submission" date="2014-03" db="EMBL/GenBank/DDBJ databases">
        <title>Genomics of Bifidobacteria.</title>
        <authorList>
            <person name="Ventura M."/>
            <person name="Milani C."/>
            <person name="Lugli G.A."/>
        </authorList>
    </citation>
    <scope>NUCLEOTIDE SEQUENCE [LARGE SCALE GENOMIC DNA]</scope>
    <source>
        <strain evidence="1 2">DSM 22767</strain>
    </source>
</reference>
<dbReference type="EMBL" id="JGYP01000002">
    <property type="protein sequence ID" value="KFI45795.1"/>
    <property type="molecule type" value="Genomic_DNA"/>
</dbReference>